<dbReference type="InterPro" id="IPR001789">
    <property type="entry name" value="Sig_transdc_resp-reg_receiver"/>
</dbReference>
<dbReference type="SMART" id="SM00091">
    <property type="entry name" value="PAS"/>
    <property type="match status" value="2"/>
</dbReference>
<dbReference type="Gene3D" id="3.40.50.2300">
    <property type="match status" value="1"/>
</dbReference>
<keyword evidence="4" id="KW-0808">Transferase</keyword>
<dbReference type="InterPro" id="IPR016032">
    <property type="entry name" value="Sig_transdc_resp-reg_C-effctor"/>
</dbReference>
<dbReference type="PROSITE" id="PS50110">
    <property type="entry name" value="RESPONSE_REGULATORY"/>
    <property type="match status" value="1"/>
</dbReference>
<dbReference type="CDD" id="cd06170">
    <property type="entry name" value="LuxR_C_like"/>
    <property type="match status" value="1"/>
</dbReference>
<dbReference type="Pfam" id="PF00072">
    <property type="entry name" value="Response_reg"/>
    <property type="match status" value="1"/>
</dbReference>
<dbReference type="EMBL" id="BPQM01000081">
    <property type="protein sequence ID" value="GJD80062.1"/>
    <property type="molecule type" value="Genomic_DNA"/>
</dbReference>
<protein>
    <recommendedName>
        <fullName evidence="2">histidine kinase</fullName>
        <ecNumber evidence="2">2.7.13.3</ecNumber>
    </recommendedName>
</protein>
<comment type="caution">
    <text evidence="12">The sequence shown here is derived from an EMBL/GenBank/DDBJ whole genome shotgun (WGS) entry which is preliminary data.</text>
</comment>
<dbReference type="EC" id="2.7.13.3" evidence="2"/>
<feature type="domain" description="PAC" evidence="11">
    <location>
        <begin position="110"/>
        <end position="163"/>
    </location>
</feature>
<evidence type="ECO:0000256" key="1">
    <source>
        <dbReference type="ARBA" id="ARBA00000085"/>
    </source>
</evidence>
<dbReference type="Pfam" id="PF08448">
    <property type="entry name" value="PAS_4"/>
    <property type="match status" value="1"/>
</dbReference>
<reference evidence="12" key="2">
    <citation type="submission" date="2021-08" db="EMBL/GenBank/DDBJ databases">
        <authorList>
            <person name="Tani A."/>
            <person name="Ola A."/>
            <person name="Ogura Y."/>
            <person name="Katsura K."/>
            <person name="Hayashi T."/>
        </authorList>
    </citation>
    <scope>NUCLEOTIDE SEQUENCE</scope>
    <source>
        <strain evidence="12">NBRC 103626</strain>
    </source>
</reference>
<dbReference type="SUPFAM" id="SSF55785">
    <property type="entry name" value="PYP-like sensor domain (PAS domain)"/>
    <property type="match status" value="3"/>
</dbReference>
<evidence type="ECO:0000259" key="10">
    <source>
        <dbReference type="PROSITE" id="PS50112"/>
    </source>
</evidence>
<dbReference type="InterPro" id="IPR052162">
    <property type="entry name" value="Sensor_kinase/Photoreceptor"/>
</dbReference>
<dbReference type="GO" id="GO:0006355">
    <property type="term" value="P:regulation of DNA-templated transcription"/>
    <property type="evidence" value="ECO:0007669"/>
    <property type="project" value="InterPro"/>
</dbReference>
<dbReference type="Gene3D" id="3.30.450.20">
    <property type="entry name" value="PAS domain"/>
    <property type="match status" value="3"/>
</dbReference>
<dbReference type="InterPro" id="IPR000700">
    <property type="entry name" value="PAS-assoc_C"/>
</dbReference>
<dbReference type="PANTHER" id="PTHR43304:SF1">
    <property type="entry name" value="PAC DOMAIN-CONTAINING PROTEIN"/>
    <property type="match status" value="1"/>
</dbReference>
<evidence type="ECO:0000256" key="5">
    <source>
        <dbReference type="ARBA" id="ARBA00022777"/>
    </source>
</evidence>
<feature type="domain" description="HTH luxR-type" evidence="8">
    <location>
        <begin position="552"/>
        <end position="617"/>
    </location>
</feature>
<evidence type="ECO:0000313" key="12">
    <source>
        <dbReference type="EMBL" id="GJD80062.1"/>
    </source>
</evidence>
<dbReference type="InterPro" id="IPR011006">
    <property type="entry name" value="CheY-like_superfamily"/>
</dbReference>
<dbReference type="InterPro" id="IPR000014">
    <property type="entry name" value="PAS"/>
</dbReference>
<dbReference type="InterPro" id="IPR035965">
    <property type="entry name" value="PAS-like_dom_sf"/>
</dbReference>
<dbReference type="GO" id="GO:0004673">
    <property type="term" value="F:protein histidine kinase activity"/>
    <property type="evidence" value="ECO:0007669"/>
    <property type="project" value="UniProtKB-EC"/>
</dbReference>
<keyword evidence="3 7" id="KW-0597">Phosphoprotein</keyword>
<proteinExistence type="predicted"/>
<dbReference type="Gene3D" id="1.10.10.10">
    <property type="entry name" value="Winged helix-like DNA-binding domain superfamily/Winged helix DNA-binding domain"/>
    <property type="match status" value="1"/>
</dbReference>
<dbReference type="InterPro" id="IPR000792">
    <property type="entry name" value="Tscrpt_reg_LuxR_C"/>
</dbReference>
<dbReference type="PROSITE" id="PS50113">
    <property type="entry name" value="PAC"/>
    <property type="match status" value="2"/>
</dbReference>
<evidence type="ECO:0000256" key="7">
    <source>
        <dbReference type="PROSITE-ProRule" id="PRU00169"/>
    </source>
</evidence>
<dbReference type="GO" id="GO:0000160">
    <property type="term" value="P:phosphorelay signal transduction system"/>
    <property type="evidence" value="ECO:0007669"/>
    <property type="project" value="InterPro"/>
</dbReference>
<evidence type="ECO:0000313" key="13">
    <source>
        <dbReference type="Proteomes" id="UP001055108"/>
    </source>
</evidence>
<dbReference type="Pfam" id="PF00196">
    <property type="entry name" value="GerE"/>
    <property type="match status" value="1"/>
</dbReference>
<dbReference type="RefSeq" id="WP_238303946.1">
    <property type="nucleotide sequence ID" value="NZ_BPQM01000081.1"/>
</dbReference>
<dbReference type="PANTHER" id="PTHR43304">
    <property type="entry name" value="PHYTOCHROME-LIKE PROTEIN CPH1"/>
    <property type="match status" value="1"/>
</dbReference>
<feature type="domain" description="PAS" evidence="10">
    <location>
        <begin position="302"/>
        <end position="374"/>
    </location>
</feature>
<dbReference type="InterPro" id="IPR036388">
    <property type="entry name" value="WH-like_DNA-bd_sf"/>
</dbReference>
<dbReference type="AlphaFoldDB" id="A0AA37HSE2"/>
<dbReference type="Pfam" id="PF08447">
    <property type="entry name" value="PAS_3"/>
    <property type="match status" value="1"/>
</dbReference>
<keyword evidence="5" id="KW-0418">Kinase</keyword>
<keyword evidence="13" id="KW-1185">Reference proteome</keyword>
<sequence>MIEQRNFLAGGGRMATKIMEHDWKSSVLGLVEAWPHALRYTLSGMLNSAFPTYLAWGPELISFYNDAYRPILGTKPEALGRPFSEVWSEAWEQIGPITDRALDGEASYLEDYSVTVDRHGAREKTLWTFAYSPVRDESGSVRGVLCHVHETTGRVRTEERLRSALREIEEQQARFGALIGHLPFAAGLFGSDGRALLANPLCRRFVPCGKALSADPDVRPQWTGFDAEGRIMNRDDYLLAQAIPGEVVRDMSFLHRSRDGDERWMRVSGIPVRQGNSDIQQANMVLRDVDRETRAEAALRESEERFRRFAEHSANVLWLADLQSQQLDYLSPAFTQVWGMAAEDMPDIAHWLASVHPEDRDSAAQALERVGRGETLVLKYRILRRPDGAVRRIRDTFFPIPAKDGRIRLVGGIAQDVTIDTGLHAYVIAAEDGARRDLVGVLQAAGYEVQVFANSQAFLKLAGSLMPGCVVVDLARGGLVVASALKADRSHLPVVAVGASGGDVGFGVRAMKAGAVDFLEAPWTPEALLFAVNTALADIRDAADRTREGDESRGRVASLSERERAVLEGLLAGGTNKIIARTLGLSPRTVEIHRARVMEVLGAHTLPQAVLIATAAGVRPVDQDGE</sequence>
<comment type="catalytic activity">
    <reaction evidence="1">
        <text>ATP + protein L-histidine = ADP + protein N-phospho-L-histidine.</text>
        <dbReference type="EC" id="2.7.13.3"/>
    </reaction>
</comment>
<feature type="modified residue" description="4-aspartylphosphate" evidence="7">
    <location>
        <position position="473"/>
    </location>
</feature>
<dbReference type="SUPFAM" id="SSF52172">
    <property type="entry name" value="CheY-like"/>
    <property type="match status" value="1"/>
</dbReference>
<evidence type="ECO:0000259" key="11">
    <source>
        <dbReference type="PROSITE" id="PS50113"/>
    </source>
</evidence>
<evidence type="ECO:0000259" key="9">
    <source>
        <dbReference type="PROSITE" id="PS50110"/>
    </source>
</evidence>
<dbReference type="InterPro" id="IPR013656">
    <property type="entry name" value="PAS_4"/>
</dbReference>
<dbReference type="InterPro" id="IPR001610">
    <property type="entry name" value="PAC"/>
</dbReference>
<organism evidence="12 13">
    <name type="scientific">Methylobacterium gregans</name>
    <dbReference type="NCBI Taxonomy" id="374424"/>
    <lineage>
        <taxon>Bacteria</taxon>
        <taxon>Pseudomonadati</taxon>
        <taxon>Pseudomonadota</taxon>
        <taxon>Alphaproteobacteria</taxon>
        <taxon>Hyphomicrobiales</taxon>
        <taxon>Methylobacteriaceae</taxon>
        <taxon>Methylobacterium</taxon>
    </lineage>
</organism>
<dbReference type="SMART" id="SM00421">
    <property type="entry name" value="HTH_LUXR"/>
    <property type="match status" value="1"/>
</dbReference>
<reference evidence="12" key="1">
    <citation type="journal article" date="2016" name="Front. Microbiol.">
        <title>Genome Sequence of the Piezophilic, Mesophilic Sulfate-Reducing Bacterium Desulfovibrio indicus J2T.</title>
        <authorList>
            <person name="Cao J."/>
            <person name="Maignien L."/>
            <person name="Shao Z."/>
            <person name="Alain K."/>
            <person name="Jebbar M."/>
        </authorList>
    </citation>
    <scope>NUCLEOTIDE SEQUENCE</scope>
    <source>
        <strain evidence="12">NBRC 103626</strain>
    </source>
</reference>
<feature type="domain" description="Response regulatory" evidence="9">
    <location>
        <begin position="424"/>
        <end position="536"/>
    </location>
</feature>
<accession>A0AA37HSE2</accession>
<dbReference type="InterPro" id="IPR013655">
    <property type="entry name" value="PAS_fold_3"/>
</dbReference>
<dbReference type="CDD" id="cd00130">
    <property type="entry name" value="PAS"/>
    <property type="match status" value="2"/>
</dbReference>
<evidence type="ECO:0000256" key="6">
    <source>
        <dbReference type="ARBA" id="ARBA00023125"/>
    </source>
</evidence>
<keyword evidence="6" id="KW-0238">DNA-binding</keyword>
<dbReference type="SUPFAM" id="SSF46894">
    <property type="entry name" value="C-terminal effector domain of the bipartite response regulators"/>
    <property type="match status" value="1"/>
</dbReference>
<evidence type="ECO:0000256" key="4">
    <source>
        <dbReference type="ARBA" id="ARBA00022679"/>
    </source>
</evidence>
<dbReference type="PRINTS" id="PR00038">
    <property type="entry name" value="HTHLUXR"/>
</dbReference>
<name>A0AA37HSE2_9HYPH</name>
<dbReference type="Proteomes" id="UP001055108">
    <property type="component" value="Unassembled WGS sequence"/>
</dbReference>
<evidence type="ECO:0000256" key="3">
    <source>
        <dbReference type="ARBA" id="ARBA00022553"/>
    </source>
</evidence>
<dbReference type="PROSITE" id="PS50043">
    <property type="entry name" value="HTH_LUXR_2"/>
    <property type="match status" value="1"/>
</dbReference>
<gene>
    <name evidence="12" type="ORF">NBEOAGPD_3297</name>
</gene>
<feature type="domain" description="PAC" evidence="11">
    <location>
        <begin position="249"/>
        <end position="301"/>
    </location>
</feature>
<evidence type="ECO:0000256" key="2">
    <source>
        <dbReference type="ARBA" id="ARBA00012438"/>
    </source>
</evidence>
<dbReference type="SMART" id="SM00448">
    <property type="entry name" value="REC"/>
    <property type="match status" value="1"/>
</dbReference>
<dbReference type="GO" id="GO:0003677">
    <property type="term" value="F:DNA binding"/>
    <property type="evidence" value="ECO:0007669"/>
    <property type="project" value="UniProtKB-KW"/>
</dbReference>
<dbReference type="PROSITE" id="PS50112">
    <property type="entry name" value="PAS"/>
    <property type="match status" value="1"/>
</dbReference>
<dbReference type="SMART" id="SM00086">
    <property type="entry name" value="PAC"/>
    <property type="match status" value="2"/>
</dbReference>
<evidence type="ECO:0000259" key="8">
    <source>
        <dbReference type="PROSITE" id="PS50043"/>
    </source>
</evidence>
<dbReference type="NCBIfam" id="TIGR00229">
    <property type="entry name" value="sensory_box"/>
    <property type="match status" value="1"/>
</dbReference>